<dbReference type="Gene3D" id="2.40.50.100">
    <property type="match status" value="1"/>
</dbReference>
<dbReference type="EMBL" id="SPSF01000028">
    <property type="protein sequence ID" value="MPQ62553.1"/>
    <property type="molecule type" value="Genomic_DNA"/>
</dbReference>
<comment type="function">
    <text evidence="8">This protein is a component of the acetyl coenzyme A carboxylase complex; first, biotin carboxylase catalyzes the carboxylation of the carrier protein and then the transcarboxylase transfers the carboxyl group to form malonyl-CoA.</text>
</comment>
<dbReference type="GO" id="GO:0003989">
    <property type="term" value="F:acetyl-CoA carboxylase activity"/>
    <property type="evidence" value="ECO:0007669"/>
    <property type="project" value="InterPro"/>
</dbReference>
<organism evidence="10 11">
    <name type="scientific">Clostridium estertheticum</name>
    <dbReference type="NCBI Taxonomy" id="238834"/>
    <lineage>
        <taxon>Bacteria</taxon>
        <taxon>Bacillati</taxon>
        <taxon>Bacillota</taxon>
        <taxon>Clostridia</taxon>
        <taxon>Eubacteriales</taxon>
        <taxon>Clostridiaceae</taxon>
        <taxon>Clostridium</taxon>
    </lineage>
</organism>
<dbReference type="InterPro" id="IPR011053">
    <property type="entry name" value="Single_hybrid_motif"/>
</dbReference>
<protein>
    <recommendedName>
        <fullName evidence="2 8">Biotin carboxyl carrier protein of acetyl-CoA carboxylase</fullName>
    </recommendedName>
</protein>
<dbReference type="GO" id="GO:0009317">
    <property type="term" value="C:acetyl-CoA carboxylase complex"/>
    <property type="evidence" value="ECO:0007669"/>
    <property type="project" value="InterPro"/>
</dbReference>
<dbReference type="PROSITE" id="PS50968">
    <property type="entry name" value="BIOTINYL_LIPOYL"/>
    <property type="match status" value="1"/>
</dbReference>
<dbReference type="Proteomes" id="UP000342249">
    <property type="component" value="Unassembled WGS sequence"/>
</dbReference>
<keyword evidence="5 8" id="KW-0443">Lipid metabolism</keyword>
<dbReference type="InterPro" id="IPR050709">
    <property type="entry name" value="Biotin_Carboxyl_Carrier/Decarb"/>
</dbReference>
<evidence type="ECO:0000256" key="6">
    <source>
        <dbReference type="ARBA" id="ARBA00023160"/>
    </source>
</evidence>
<evidence type="ECO:0000256" key="2">
    <source>
        <dbReference type="ARBA" id="ARBA00017562"/>
    </source>
</evidence>
<comment type="caution">
    <text evidence="10">The sequence shown here is derived from an EMBL/GenBank/DDBJ whole genome shotgun (WGS) entry which is preliminary data.</text>
</comment>
<dbReference type="PRINTS" id="PR01071">
    <property type="entry name" value="ACOABIOTINCC"/>
</dbReference>
<dbReference type="InterPro" id="IPR001882">
    <property type="entry name" value="Biotin_BS"/>
</dbReference>
<name>A0A5N7J1J5_9CLOT</name>
<dbReference type="CDD" id="cd06850">
    <property type="entry name" value="biotinyl_domain"/>
    <property type="match status" value="1"/>
</dbReference>
<dbReference type="Pfam" id="PF00364">
    <property type="entry name" value="Biotin_lipoyl"/>
    <property type="match status" value="1"/>
</dbReference>
<gene>
    <name evidence="10" type="primary">accB</name>
    <name evidence="10" type="ORF">E4V82_10570</name>
</gene>
<dbReference type="SUPFAM" id="SSF51230">
    <property type="entry name" value="Single hybrid motif"/>
    <property type="match status" value="1"/>
</dbReference>
<keyword evidence="7 8" id="KW-0092">Biotin</keyword>
<dbReference type="PROSITE" id="PS00188">
    <property type="entry name" value="BIOTIN"/>
    <property type="match status" value="1"/>
</dbReference>
<evidence type="ECO:0000313" key="11">
    <source>
        <dbReference type="Proteomes" id="UP000342249"/>
    </source>
</evidence>
<evidence type="ECO:0000256" key="3">
    <source>
        <dbReference type="ARBA" id="ARBA00022516"/>
    </source>
</evidence>
<dbReference type="UniPathway" id="UPA00094"/>
<evidence type="ECO:0000313" key="10">
    <source>
        <dbReference type="EMBL" id="MPQ62553.1"/>
    </source>
</evidence>
<keyword evidence="3 8" id="KW-0444">Lipid biosynthesis</keyword>
<comment type="pathway">
    <text evidence="1 8">Lipid metabolism; fatty acid biosynthesis.</text>
</comment>
<dbReference type="PANTHER" id="PTHR45266:SF3">
    <property type="entry name" value="OXALOACETATE DECARBOXYLASE ALPHA CHAIN"/>
    <property type="match status" value="1"/>
</dbReference>
<dbReference type="NCBIfam" id="TIGR00531">
    <property type="entry name" value="BCCP"/>
    <property type="match status" value="1"/>
</dbReference>
<sequence length="169" mass="19113">MDYKNIQELIKTVSDTQITCFEIETDGIRIMMEKKEAQVVVERVPENVTHIETVTHEPLTKETIEMQQVYTKNKENAVSENAVKTIPDENIFIVKSPIVGTMYTSPSAESKNFVKVGSIVKVGDTLCILEAMKLMNEIESEVNGEVLEVLVSNEDMVEYGQPLFKIIKK</sequence>
<evidence type="ECO:0000256" key="4">
    <source>
        <dbReference type="ARBA" id="ARBA00022832"/>
    </source>
</evidence>
<evidence type="ECO:0000259" key="9">
    <source>
        <dbReference type="PROSITE" id="PS50968"/>
    </source>
</evidence>
<reference evidence="10 11" key="1">
    <citation type="journal article" date="2019" name="Lett. Appl. Microbiol.">
        <title>A case of 'blown pack' spoilage of vacuum-packaged pork likely associated with Clostridium estertheticum in Canada.</title>
        <authorList>
            <person name="Zhang P."/>
            <person name="Ward P."/>
            <person name="McMullen L.M."/>
            <person name="Yang X."/>
        </authorList>
    </citation>
    <scope>NUCLEOTIDE SEQUENCE [LARGE SCALE GENOMIC DNA]</scope>
    <source>
        <strain evidence="10 11">MA19</strain>
    </source>
</reference>
<dbReference type="InterPro" id="IPR000089">
    <property type="entry name" value="Biotin_lipoyl"/>
</dbReference>
<feature type="domain" description="Lipoyl-binding" evidence="9">
    <location>
        <begin position="91"/>
        <end position="167"/>
    </location>
</feature>
<evidence type="ECO:0000256" key="7">
    <source>
        <dbReference type="ARBA" id="ARBA00023267"/>
    </source>
</evidence>
<keyword evidence="4 8" id="KW-0276">Fatty acid metabolism</keyword>
<dbReference type="AlphaFoldDB" id="A0A5N7J1J5"/>
<evidence type="ECO:0000256" key="1">
    <source>
        <dbReference type="ARBA" id="ARBA00005194"/>
    </source>
</evidence>
<proteinExistence type="predicted"/>
<dbReference type="RefSeq" id="WP_152752293.1">
    <property type="nucleotide sequence ID" value="NZ_SPSE01000029.1"/>
</dbReference>
<evidence type="ECO:0000256" key="5">
    <source>
        <dbReference type="ARBA" id="ARBA00023098"/>
    </source>
</evidence>
<keyword evidence="6 8" id="KW-0275">Fatty acid biosynthesis</keyword>
<dbReference type="GO" id="GO:0006633">
    <property type="term" value="P:fatty acid biosynthetic process"/>
    <property type="evidence" value="ECO:0007669"/>
    <property type="project" value="UniProtKB-UniPathway"/>
</dbReference>
<evidence type="ECO:0000256" key="8">
    <source>
        <dbReference type="RuleBase" id="RU364072"/>
    </source>
</evidence>
<accession>A0A5N7J1J5</accession>
<dbReference type="InterPro" id="IPR001249">
    <property type="entry name" value="AcCoA_biotinCC"/>
</dbReference>
<dbReference type="PANTHER" id="PTHR45266">
    <property type="entry name" value="OXALOACETATE DECARBOXYLASE ALPHA CHAIN"/>
    <property type="match status" value="1"/>
</dbReference>